<protein>
    <submittedName>
        <fullName evidence="9">RDD family protein</fullName>
    </submittedName>
</protein>
<feature type="domain" description="RDD" evidence="8">
    <location>
        <begin position="56"/>
        <end position="157"/>
    </location>
</feature>
<feature type="transmembrane region" description="Helical" evidence="7">
    <location>
        <begin position="125"/>
        <end position="144"/>
    </location>
</feature>
<dbReference type="InterPro" id="IPR051791">
    <property type="entry name" value="Pra-immunoreactive"/>
</dbReference>
<comment type="subcellular location">
    <subcellularLocation>
        <location evidence="1">Cell membrane</location>
        <topology evidence="1">Multi-pass membrane protein</topology>
    </subcellularLocation>
</comment>
<sequence length="169" mass="18856">MKKNPSSDEQPQEKSDQTRISRKDLASWVEGPPRTNKNEWPGQDLGLPKDGPTRLASFGRRIGAVFIDWMIAWGIALFLARETTWTPLIVFFILTAVQLGLYEATLGKRLLRMQVVQVGGARIKWAKAVLRTFLLCLVVPAFIMDADGRGAHDKIANTVEIAFAPRPKA</sequence>
<feature type="region of interest" description="Disordered" evidence="6">
    <location>
        <begin position="1"/>
        <end position="48"/>
    </location>
</feature>
<evidence type="ECO:0000256" key="3">
    <source>
        <dbReference type="ARBA" id="ARBA00022692"/>
    </source>
</evidence>
<evidence type="ECO:0000313" key="9">
    <source>
        <dbReference type="EMBL" id="MFC0580854.1"/>
    </source>
</evidence>
<dbReference type="PANTHER" id="PTHR36115:SF6">
    <property type="entry name" value="PROLINE-RICH ANTIGEN HOMOLOG"/>
    <property type="match status" value="1"/>
</dbReference>
<evidence type="ECO:0000259" key="8">
    <source>
        <dbReference type="Pfam" id="PF06271"/>
    </source>
</evidence>
<evidence type="ECO:0000256" key="7">
    <source>
        <dbReference type="SAM" id="Phobius"/>
    </source>
</evidence>
<evidence type="ECO:0000256" key="5">
    <source>
        <dbReference type="ARBA" id="ARBA00023136"/>
    </source>
</evidence>
<comment type="caution">
    <text evidence="9">The sequence shown here is derived from an EMBL/GenBank/DDBJ whole genome shotgun (WGS) entry which is preliminary data.</text>
</comment>
<feature type="transmembrane region" description="Helical" evidence="7">
    <location>
        <begin position="62"/>
        <end position="79"/>
    </location>
</feature>
<keyword evidence="3 7" id="KW-0812">Transmembrane</keyword>
<feature type="transmembrane region" description="Helical" evidence="7">
    <location>
        <begin position="85"/>
        <end position="104"/>
    </location>
</feature>
<keyword evidence="2" id="KW-1003">Cell membrane</keyword>
<dbReference type="EMBL" id="JBHLUB010000001">
    <property type="protein sequence ID" value="MFC0580854.1"/>
    <property type="molecule type" value="Genomic_DNA"/>
</dbReference>
<reference evidence="9 10" key="1">
    <citation type="submission" date="2024-09" db="EMBL/GenBank/DDBJ databases">
        <authorList>
            <person name="Sun Q."/>
            <person name="Mori K."/>
        </authorList>
    </citation>
    <scope>NUCLEOTIDE SEQUENCE [LARGE SCALE GENOMIC DNA]</scope>
    <source>
        <strain evidence="9 10">NCAIM B.02604</strain>
    </source>
</reference>
<keyword evidence="10" id="KW-1185">Reference proteome</keyword>
<dbReference type="PANTHER" id="PTHR36115">
    <property type="entry name" value="PROLINE-RICH ANTIGEN HOMOLOG-RELATED"/>
    <property type="match status" value="1"/>
</dbReference>
<dbReference type="PIRSF" id="PIRSF021697">
    <property type="entry name" value="UCP021697"/>
    <property type="match status" value="1"/>
</dbReference>
<evidence type="ECO:0000313" key="10">
    <source>
        <dbReference type="Proteomes" id="UP001589862"/>
    </source>
</evidence>
<proteinExistence type="predicted"/>
<organism evidence="9 10">
    <name type="scientific">Micrococcoides hystricis</name>
    <dbReference type="NCBI Taxonomy" id="1572761"/>
    <lineage>
        <taxon>Bacteria</taxon>
        <taxon>Bacillati</taxon>
        <taxon>Actinomycetota</taxon>
        <taxon>Actinomycetes</taxon>
        <taxon>Micrococcales</taxon>
        <taxon>Micrococcaceae</taxon>
        <taxon>Micrococcoides</taxon>
    </lineage>
</organism>
<feature type="compositionally biased region" description="Basic and acidic residues" evidence="6">
    <location>
        <begin position="11"/>
        <end position="25"/>
    </location>
</feature>
<keyword evidence="5 7" id="KW-0472">Membrane</keyword>
<accession>A0ABV6P6U3</accession>
<evidence type="ECO:0000256" key="2">
    <source>
        <dbReference type="ARBA" id="ARBA00022475"/>
    </source>
</evidence>
<keyword evidence="4 7" id="KW-1133">Transmembrane helix</keyword>
<evidence type="ECO:0000256" key="1">
    <source>
        <dbReference type="ARBA" id="ARBA00004651"/>
    </source>
</evidence>
<dbReference type="Pfam" id="PF06271">
    <property type="entry name" value="RDD"/>
    <property type="match status" value="1"/>
</dbReference>
<dbReference type="InterPro" id="IPR016795">
    <property type="entry name" value="UCP021697"/>
</dbReference>
<dbReference type="InterPro" id="IPR010432">
    <property type="entry name" value="RDD"/>
</dbReference>
<evidence type="ECO:0000256" key="6">
    <source>
        <dbReference type="SAM" id="MobiDB-lite"/>
    </source>
</evidence>
<gene>
    <name evidence="9" type="ORF">ACFFFR_00415</name>
</gene>
<name>A0ABV6P6U3_9MICC</name>
<dbReference type="Proteomes" id="UP001589862">
    <property type="component" value="Unassembled WGS sequence"/>
</dbReference>
<dbReference type="RefSeq" id="WP_377457220.1">
    <property type="nucleotide sequence ID" value="NZ_JBHLUB010000001.1"/>
</dbReference>
<evidence type="ECO:0000256" key="4">
    <source>
        <dbReference type="ARBA" id="ARBA00022989"/>
    </source>
</evidence>